<protein>
    <recommendedName>
        <fullName evidence="4">Large ribosomal subunit protein bL32</fullName>
    </recommendedName>
</protein>
<dbReference type="InterPro" id="IPR002677">
    <property type="entry name" value="Ribosomal_bL32"/>
</dbReference>
<dbReference type="Proteomes" id="UP000435187">
    <property type="component" value="Unassembled WGS sequence"/>
</dbReference>
<evidence type="ECO:0000313" key="6">
    <source>
        <dbReference type="Proteomes" id="UP000435187"/>
    </source>
</evidence>
<organism evidence="5 6">
    <name type="scientific">Gracilibacillus thailandensis</name>
    <dbReference type="NCBI Taxonomy" id="563735"/>
    <lineage>
        <taxon>Bacteria</taxon>
        <taxon>Bacillati</taxon>
        <taxon>Bacillota</taxon>
        <taxon>Bacilli</taxon>
        <taxon>Bacillales</taxon>
        <taxon>Bacillaceae</taxon>
        <taxon>Gracilibacillus</taxon>
    </lineage>
</organism>
<keyword evidence="3" id="KW-0687">Ribonucleoprotein</keyword>
<proteinExistence type="inferred from homology"/>
<dbReference type="GO" id="GO:0003735">
    <property type="term" value="F:structural constituent of ribosome"/>
    <property type="evidence" value="ECO:0007669"/>
    <property type="project" value="InterPro"/>
</dbReference>
<dbReference type="GO" id="GO:0015934">
    <property type="term" value="C:large ribosomal subunit"/>
    <property type="evidence" value="ECO:0007669"/>
    <property type="project" value="InterPro"/>
</dbReference>
<comment type="caution">
    <text evidence="5">The sequence shown here is derived from an EMBL/GenBank/DDBJ whole genome shotgun (WGS) entry which is preliminary data.</text>
</comment>
<evidence type="ECO:0000256" key="4">
    <source>
        <dbReference type="ARBA" id="ARBA00035178"/>
    </source>
</evidence>
<dbReference type="AlphaFoldDB" id="A0A6N7QW55"/>
<evidence type="ECO:0000256" key="3">
    <source>
        <dbReference type="ARBA" id="ARBA00023274"/>
    </source>
</evidence>
<gene>
    <name evidence="5" type="primary">rpmF</name>
    <name evidence="5" type="ORF">GH885_02030</name>
</gene>
<dbReference type="GO" id="GO:0006412">
    <property type="term" value="P:translation"/>
    <property type="evidence" value="ECO:0007669"/>
    <property type="project" value="InterPro"/>
</dbReference>
<dbReference type="NCBIfam" id="TIGR01031">
    <property type="entry name" value="rpmF_bact"/>
    <property type="match status" value="1"/>
</dbReference>
<comment type="similarity">
    <text evidence="1">Belongs to the bacterial ribosomal protein bL32 family.</text>
</comment>
<keyword evidence="6" id="KW-1185">Reference proteome</keyword>
<evidence type="ECO:0000256" key="1">
    <source>
        <dbReference type="ARBA" id="ARBA00008560"/>
    </source>
</evidence>
<reference evidence="5 6" key="1">
    <citation type="submission" date="2019-10" db="EMBL/GenBank/DDBJ databases">
        <title>Gracilibacillus salitolerans sp. nov., a moderate halophile isolated from a saline soil in northwest China.</title>
        <authorList>
            <person name="Gan L."/>
        </authorList>
    </citation>
    <scope>NUCLEOTIDE SEQUENCE [LARGE SCALE GENOMIC DNA]</scope>
    <source>
        <strain evidence="5 6">TP2-8</strain>
    </source>
</reference>
<keyword evidence="2 5" id="KW-0689">Ribosomal protein</keyword>
<evidence type="ECO:0000256" key="2">
    <source>
        <dbReference type="ARBA" id="ARBA00022980"/>
    </source>
</evidence>
<name>A0A6N7QW55_9BACI</name>
<dbReference type="EMBL" id="WJEE01000002">
    <property type="protein sequence ID" value="MRI65125.1"/>
    <property type="molecule type" value="Genomic_DNA"/>
</dbReference>
<evidence type="ECO:0000313" key="5">
    <source>
        <dbReference type="EMBL" id="MRI65125.1"/>
    </source>
</evidence>
<dbReference type="RefSeq" id="WP_153833991.1">
    <property type="nucleotide sequence ID" value="NZ_JBHUMW010000105.1"/>
</dbReference>
<accession>A0A6N7QW55</accession>
<sequence>MKQYANGIKKKNKLMQLFCKHKNIGSFTEQSTFQSLSGETVHHICTDCGKYKGKQFLEYEGMGFK</sequence>